<feature type="region of interest" description="Disordered" evidence="1">
    <location>
        <begin position="239"/>
        <end position="316"/>
    </location>
</feature>
<evidence type="ECO:0000256" key="1">
    <source>
        <dbReference type="SAM" id="MobiDB-lite"/>
    </source>
</evidence>
<protein>
    <submittedName>
        <fullName evidence="2">Uncharacterized protein</fullName>
    </submittedName>
</protein>
<dbReference type="HOGENOM" id="CLU_879876_0_0_1"/>
<dbReference type="EMBL" id="JPKY01000072">
    <property type="protein sequence ID" value="KFH43295.1"/>
    <property type="molecule type" value="Genomic_DNA"/>
</dbReference>
<dbReference type="AlphaFoldDB" id="A0A086T1R3"/>
<evidence type="ECO:0000313" key="2">
    <source>
        <dbReference type="EMBL" id="KFH43295.1"/>
    </source>
</evidence>
<feature type="compositionally biased region" description="Basic and acidic residues" evidence="1">
    <location>
        <begin position="299"/>
        <end position="310"/>
    </location>
</feature>
<dbReference type="OrthoDB" id="5124663at2759"/>
<proteinExistence type="predicted"/>
<accession>A0A086T1R3</accession>
<comment type="caution">
    <text evidence="2">The sequence shown here is derived from an EMBL/GenBank/DDBJ whole genome shotgun (WGS) entry which is preliminary data.</text>
</comment>
<gene>
    <name evidence="2" type="ORF">ACRE_059290</name>
</gene>
<reference evidence="3" key="1">
    <citation type="journal article" date="2014" name="Genome Announc.">
        <title>Genome sequence and annotation of Acremonium chrysogenum, producer of the beta-lactam antibiotic cephalosporin C.</title>
        <authorList>
            <person name="Terfehr D."/>
            <person name="Dahlmann T.A."/>
            <person name="Specht T."/>
            <person name="Zadra I."/>
            <person name="Kuernsteiner H."/>
            <person name="Kueck U."/>
        </authorList>
    </citation>
    <scope>NUCLEOTIDE SEQUENCE [LARGE SCALE GENOMIC DNA]</scope>
    <source>
        <strain evidence="3">ATCC 11550 / CBS 779.69 / DSM 880 / IAM 14645 / JCM 23072 / IMI 49137</strain>
    </source>
</reference>
<name>A0A086T1R3_HAPC1</name>
<sequence length="316" mass="36259">MAVARAAPLRQKLCSVPFAPIRAATSTATRAWYSAAQRNPRRFIPDDCKTYYRKDGSLITTQANLDFLRDYNISHDNAEVDNTRWTAANRALFSRLGVKVNFSPKHVISPYHLSFLDPRGHPLAAKYRERYAQMAREQPLWIITTATGGAKAVVRITAARKVRAAVYMALEAKRYSKFGKGEHGDIEGTLWVHINDPLKTVACREKEEFGEQVVYLMEVHLKRSLLQEKLEPEDVKLMKKRRRGNMSMAQLNEATQDPDFRTSDVPLRRPRARKRADNNPDAPDYQKRRVSPWLGRGRQRTDEEWRDRKSGGGSSY</sequence>
<evidence type="ECO:0000313" key="3">
    <source>
        <dbReference type="Proteomes" id="UP000029964"/>
    </source>
</evidence>
<keyword evidence="3" id="KW-1185">Reference proteome</keyword>
<organism evidence="2 3">
    <name type="scientific">Hapsidospora chrysogenum (strain ATCC 11550 / CBS 779.69 / DSM 880 / IAM 14645 / JCM 23072 / IMI 49137)</name>
    <name type="common">Acremonium chrysogenum</name>
    <dbReference type="NCBI Taxonomy" id="857340"/>
    <lineage>
        <taxon>Eukaryota</taxon>
        <taxon>Fungi</taxon>
        <taxon>Dikarya</taxon>
        <taxon>Ascomycota</taxon>
        <taxon>Pezizomycotina</taxon>
        <taxon>Sordariomycetes</taxon>
        <taxon>Hypocreomycetidae</taxon>
        <taxon>Hypocreales</taxon>
        <taxon>Bionectriaceae</taxon>
        <taxon>Hapsidospora</taxon>
    </lineage>
</organism>
<dbReference type="Proteomes" id="UP000029964">
    <property type="component" value="Unassembled WGS sequence"/>
</dbReference>